<dbReference type="AlphaFoldDB" id="A0A9E7L8A8"/>
<gene>
    <name evidence="1" type="ORF">MUK42_14217</name>
</gene>
<evidence type="ECO:0000313" key="2">
    <source>
        <dbReference type="Proteomes" id="UP001055439"/>
    </source>
</evidence>
<reference evidence="1" key="1">
    <citation type="submission" date="2022-05" db="EMBL/GenBank/DDBJ databases">
        <title>The Musa troglodytarum L. genome provides insights into the mechanism of non-climacteric behaviour and enrichment of carotenoids.</title>
        <authorList>
            <person name="Wang J."/>
        </authorList>
    </citation>
    <scope>NUCLEOTIDE SEQUENCE</scope>
    <source>
        <tissue evidence="1">Leaf</tissue>
    </source>
</reference>
<sequence length="96" mass="9923">MTVNEAHQSAAMLTRLFFPSSCPSPAATDAGPGHSFRLHCNTRLDFLGVGGQLGATDGSLLSSEVGVRNASSSSFDGSAALPRSSINRAMARGRVE</sequence>
<dbReference type="Proteomes" id="UP001055439">
    <property type="component" value="Chromosome 9"/>
</dbReference>
<evidence type="ECO:0000313" key="1">
    <source>
        <dbReference type="EMBL" id="URE48082.1"/>
    </source>
</evidence>
<accession>A0A9E7L8A8</accession>
<dbReference type="EMBL" id="CP097511">
    <property type="protein sequence ID" value="URE48082.1"/>
    <property type="molecule type" value="Genomic_DNA"/>
</dbReference>
<keyword evidence="2" id="KW-1185">Reference proteome</keyword>
<organism evidence="1 2">
    <name type="scientific">Musa troglodytarum</name>
    <name type="common">fe'i banana</name>
    <dbReference type="NCBI Taxonomy" id="320322"/>
    <lineage>
        <taxon>Eukaryota</taxon>
        <taxon>Viridiplantae</taxon>
        <taxon>Streptophyta</taxon>
        <taxon>Embryophyta</taxon>
        <taxon>Tracheophyta</taxon>
        <taxon>Spermatophyta</taxon>
        <taxon>Magnoliopsida</taxon>
        <taxon>Liliopsida</taxon>
        <taxon>Zingiberales</taxon>
        <taxon>Musaceae</taxon>
        <taxon>Musa</taxon>
    </lineage>
</organism>
<proteinExistence type="predicted"/>
<protein>
    <submittedName>
        <fullName evidence="1">Uncharacterized protein</fullName>
    </submittedName>
</protein>
<name>A0A9E7L8A8_9LILI</name>